<protein>
    <recommendedName>
        <fullName evidence="3">Carbon monoxide dehydrogenase subunit G</fullName>
    </recommendedName>
</protein>
<dbReference type="AlphaFoldDB" id="A0A381TZN0"/>
<organism evidence="2">
    <name type="scientific">marine metagenome</name>
    <dbReference type="NCBI Taxonomy" id="408172"/>
    <lineage>
        <taxon>unclassified sequences</taxon>
        <taxon>metagenomes</taxon>
        <taxon>ecological metagenomes</taxon>
    </lineage>
</organism>
<dbReference type="InterPro" id="IPR010419">
    <property type="entry name" value="CO_DH_gsu"/>
</dbReference>
<name>A0A381TZN0_9ZZZZ</name>
<reference evidence="2" key="1">
    <citation type="submission" date="2018-05" db="EMBL/GenBank/DDBJ databases">
        <authorList>
            <person name="Lanie J.A."/>
            <person name="Ng W.-L."/>
            <person name="Kazmierczak K.M."/>
            <person name="Andrzejewski T.M."/>
            <person name="Davidsen T.M."/>
            <person name="Wayne K.J."/>
            <person name="Tettelin H."/>
            <person name="Glass J.I."/>
            <person name="Rusch D."/>
            <person name="Podicherti R."/>
            <person name="Tsui H.-C.T."/>
            <person name="Winkler M.E."/>
        </authorList>
    </citation>
    <scope>NUCLEOTIDE SEQUENCE</scope>
</reference>
<gene>
    <name evidence="2" type="ORF">METZ01_LOCUS74320</name>
</gene>
<dbReference type="SUPFAM" id="SSF55961">
    <property type="entry name" value="Bet v1-like"/>
    <property type="match status" value="1"/>
</dbReference>
<dbReference type="EMBL" id="UINC01005460">
    <property type="protein sequence ID" value="SVA21466.1"/>
    <property type="molecule type" value="Genomic_DNA"/>
</dbReference>
<evidence type="ECO:0000313" key="2">
    <source>
        <dbReference type="EMBL" id="SVA21466.1"/>
    </source>
</evidence>
<keyword evidence="1" id="KW-0812">Transmembrane</keyword>
<evidence type="ECO:0000256" key="1">
    <source>
        <dbReference type="SAM" id="Phobius"/>
    </source>
</evidence>
<dbReference type="PANTHER" id="PTHR38588:SF1">
    <property type="entry name" value="BLL0334 PROTEIN"/>
    <property type="match status" value="1"/>
</dbReference>
<evidence type="ECO:0008006" key="3">
    <source>
        <dbReference type="Google" id="ProtNLM"/>
    </source>
</evidence>
<dbReference type="CDD" id="cd05018">
    <property type="entry name" value="CoxG"/>
    <property type="match status" value="1"/>
</dbReference>
<dbReference type="Pfam" id="PF06240">
    <property type="entry name" value="COXG"/>
    <property type="match status" value="1"/>
</dbReference>
<keyword evidence="1" id="KW-1133">Transmembrane helix</keyword>
<accession>A0A381TZN0</accession>
<dbReference type="Gene3D" id="3.30.530.20">
    <property type="match status" value="1"/>
</dbReference>
<keyword evidence="1" id="KW-0472">Membrane</keyword>
<sequence>MKLSGSYQINLEKQKVWEALNDAEILRKSIPGCEKFIKNSDTEFTATATNKIGPFNASFTGDILLKEIKAPNSYIIQGSGNSPVGFASGEAKVKLADSEGSTTKLFYEVEVNVGGKIAQIGSRLIDMTAKKMADIFFGKFSELISSQSVSNENNKNDETKNQKNEKPKTINKIINKKFIYLSLLVSLTVLGYFII</sequence>
<proteinExistence type="predicted"/>
<dbReference type="InterPro" id="IPR023393">
    <property type="entry name" value="START-like_dom_sf"/>
</dbReference>
<feature type="transmembrane region" description="Helical" evidence="1">
    <location>
        <begin position="178"/>
        <end position="194"/>
    </location>
</feature>
<dbReference type="PANTHER" id="PTHR38588">
    <property type="entry name" value="BLL0334 PROTEIN"/>
    <property type="match status" value="1"/>
</dbReference>